<name>A0A6I4M103_9SPHN</name>
<dbReference type="Gene3D" id="3.40.50.300">
    <property type="entry name" value="P-loop containing nucleotide triphosphate hydrolases"/>
    <property type="match status" value="1"/>
</dbReference>
<gene>
    <name evidence="1" type="ORF">EUU23_08580</name>
</gene>
<proteinExistence type="predicted"/>
<dbReference type="SUPFAM" id="SSF52540">
    <property type="entry name" value="P-loop containing nucleoside triphosphate hydrolases"/>
    <property type="match status" value="1"/>
</dbReference>
<dbReference type="InterPro" id="IPR027417">
    <property type="entry name" value="P-loop_NTPase"/>
</dbReference>
<sequence>MASPTIEEVFPAVGKPTYTYVERDSGLNERRLSAGLNNPGQICLLTGPSKTGKTSLYREVLPRIKRQELVIRCSGKLSASEFWASALETLDFSRLAEASTIWGLKLGAKIGASGEAGWSWLAKAMATVGFDVSASGDYAIKREIVKSSLSAKHLIPLLQQMPIQLVVEDFHYLEQDVKTEVFQQWKAFTDEGVSVLVVSTTHHSVDIARANPDLTGRTRLIDVGQWSEVDLAKIPEKGFNLLGIKHSKISTSQIAKESVGLPIITQQICQEIASAHDMTPGSIKRKANILQQDIETAQRYVAENLYGNHKADYEQLAAGPRQSRRKHATYEMILASFALEPLKFSLPYSELIDRVNRLCSKKEPIPAASINAALKALGNFQQRKKMSLLDWHESESKLYIIEPSFLFYLRQRLDNNLAGDDFTQKLIKLFDIVQANGGKVEFKMMQADGSEEPTLL</sequence>
<reference evidence="1 2" key="1">
    <citation type="submission" date="2019-01" db="EMBL/GenBank/DDBJ databases">
        <title>Sphingorhabdus lacus sp.nov., isolated from an oligotrophic freshwater lake.</title>
        <authorList>
            <person name="Park M."/>
        </authorList>
    </citation>
    <scope>NUCLEOTIDE SEQUENCE [LARGE SCALE GENOMIC DNA]</scope>
    <source>
        <strain evidence="1 2">IMCC26285</strain>
    </source>
</reference>
<dbReference type="EMBL" id="SDWJ01000002">
    <property type="protein sequence ID" value="MVZ97760.1"/>
    <property type="molecule type" value="Genomic_DNA"/>
</dbReference>
<dbReference type="AlphaFoldDB" id="A0A6I4M103"/>
<dbReference type="Proteomes" id="UP000471147">
    <property type="component" value="Unassembled WGS sequence"/>
</dbReference>
<dbReference type="RefSeq" id="WP_160353747.1">
    <property type="nucleotide sequence ID" value="NZ_SDWJ01000002.1"/>
</dbReference>
<comment type="caution">
    <text evidence="1">The sequence shown here is derived from an EMBL/GenBank/DDBJ whole genome shotgun (WGS) entry which is preliminary data.</text>
</comment>
<organism evidence="1 2">
    <name type="scientific">Sphingorhabdus profundilacus</name>
    <dbReference type="NCBI Taxonomy" id="2509718"/>
    <lineage>
        <taxon>Bacteria</taxon>
        <taxon>Pseudomonadati</taxon>
        <taxon>Pseudomonadota</taxon>
        <taxon>Alphaproteobacteria</taxon>
        <taxon>Sphingomonadales</taxon>
        <taxon>Sphingomonadaceae</taxon>
        <taxon>Sphingorhabdus</taxon>
    </lineage>
</organism>
<accession>A0A6I4M103</accession>
<dbReference type="OrthoDB" id="2531964at2"/>
<evidence type="ECO:0000313" key="2">
    <source>
        <dbReference type="Proteomes" id="UP000471147"/>
    </source>
</evidence>
<protein>
    <submittedName>
        <fullName evidence="1">Uncharacterized protein</fullName>
    </submittedName>
</protein>
<keyword evidence="2" id="KW-1185">Reference proteome</keyword>
<evidence type="ECO:0000313" key="1">
    <source>
        <dbReference type="EMBL" id="MVZ97760.1"/>
    </source>
</evidence>